<dbReference type="GO" id="GO:0048255">
    <property type="term" value="P:mRNA stabilization"/>
    <property type="evidence" value="ECO:0007669"/>
    <property type="project" value="TreeGrafter"/>
</dbReference>
<dbReference type="GO" id="GO:0007144">
    <property type="term" value="P:female meiosis I"/>
    <property type="evidence" value="ECO:0007669"/>
    <property type="project" value="TreeGrafter"/>
</dbReference>
<dbReference type="OMA" id="CFNQPSM"/>
<dbReference type="GO" id="GO:0005634">
    <property type="term" value="C:nucleus"/>
    <property type="evidence" value="ECO:0007669"/>
    <property type="project" value="TreeGrafter"/>
</dbReference>
<dbReference type="Pfam" id="PF15189">
    <property type="entry name" value="MEIOC"/>
    <property type="match status" value="1"/>
</dbReference>
<dbReference type="AlphaFoldDB" id="A0A8R1U0X8"/>
<feature type="compositionally biased region" description="Basic and acidic residues" evidence="2">
    <location>
        <begin position="117"/>
        <end position="128"/>
    </location>
</feature>
<keyword evidence="4" id="KW-1185">Reference proteome</keyword>
<sequence length="591" mass="65590">MTDVVVPAGDRHGSPYYPVPYHYIPYLIHPTITPALAAINKIGNISVQELLVVQTSIMAVGCFNQPSMLPGEDKISFWGTTSSPSPPNSSSLFHSCWSPISNASESLPPPWHSDGANSDRTESLHSESDPPQASPVPSQKSPTRFHYANIWRKSMDESHRMVEAIPTFSCPPQPTCSSASFKLDQSVPRTVPYASPPPQLHPTGSTIPSSTQTVPFLNSEKEYDLIQELLKLNIEGCVGSGSGISTLSQNSPNTAVLHTRLQDVKSNKGLLPVKVPVKFNAVCDTGTNQCTPSATSLEQQSNQLHAPHQQQLDLSNCWSSMPLHQASTVMPRPVIGQNAVMKKVSSVRDDGELVPVVAEMLRQQALYEHLCGVYLCGQLPVPPIYKLYSPPLRSYHRGSTSALELHLRLEECTEQYRQLEKERKKTEAELARHNLGKKISSTNNMPIPRLVQAPSRIDRLIVDFFREHARVVTLLTKMEQLREAPLPFAVHAALRELHDAIKVLQQCRINERQAILQHLRGEIIRFNEDLETSTLMTALANICRAVVRARAANWCSLMWTIGADADSEQQIDRILSADFQIAPPEIKHRPV</sequence>
<organism evidence="3 4">
    <name type="scientific">Onchocerca volvulus</name>
    <dbReference type="NCBI Taxonomy" id="6282"/>
    <lineage>
        <taxon>Eukaryota</taxon>
        <taxon>Metazoa</taxon>
        <taxon>Ecdysozoa</taxon>
        <taxon>Nematoda</taxon>
        <taxon>Chromadorea</taxon>
        <taxon>Rhabditida</taxon>
        <taxon>Spirurina</taxon>
        <taxon>Spiruromorpha</taxon>
        <taxon>Filarioidea</taxon>
        <taxon>Onchocercidae</taxon>
        <taxon>Onchocerca</taxon>
    </lineage>
</organism>
<evidence type="ECO:0000313" key="4">
    <source>
        <dbReference type="Proteomes" id="UP000024404"/>
    </source>
</evidence>
<name>A0A8R1U0X8_ONCVO</name>
<keyword evidence="1" id="KW-0175">Coiled coil</keyword>
<dbReference type="GO" id="GO:0005737">
    <property type="term" value="C:cytoplasm"/>
    <property type="evidence" value="ECO:0007669"/>
    <property type="project" value="TreeGrafter"/>
</dbReference>
<dbReference type="EMBL" id="CMVM020000248">
    <property type="status" value="NOT_ANNOTATED_CDS"/>
    <property type="molecule type" value="Genomic_DNA"/>
</dbReference>
<dbReference type="PANTHER" id="PTHR33861:SF5">
    <property type="entry name" value="GAMMA-TUBULIN COMPLEX COMPONENT"/>
    <property type="match status" value="1"/>
</dbReference>
<dbReference type="GO" id="GO:0007141">
    <property type="term" value="P:male meiosis I"/>
    <property type="evidence" value="ECO:0007669"/>
    <property type="project" value="TreeGrafter"/>
</dbReference>
<dbReference type="EnsemblMetazoa" id="OVOC8513.1">
    <property type="protein sequence ID" value="OVOC8513.1"/>
    <property type="gene ID" value="WBGene00245322"/>
</dbReference>
<feature type="coiled-coil region" evidence="1">
    <location>
        <begin position="402"/>
        <end position="436"/>
    </location>
</feature>
<protein>
    <submittedName>
        <fullName evidence="3">Uncharacterized protein</fullName>
    </submittedName>
</protein>
<accession>A0A8R1U0X8</accession>
<proteinExistence type="predicted"/>
<dbReference type="Proteomes" id="UP000024404">
    <property type="component" value="Unassembled WGS sequence"/>
</dbReference>
<reference evidence="3" key="2">
    <citation type="submission" date="2022-06" db="UniProtKB">
        <authorList>
            <consortium name="EnsemblMetazoa"/>
        </authorList>
    </citation>
    <scope>IDENTIFICATION</scope>
</reference>
<evidence type="ECO:0000256" key="1">
    <source>
        <dbReference type="SAM" id="Coils"/>
    </source>
</evidence>
<reference evidence="4" key="1">
    <citation type="submission" date="2013-10" db="EMBL/GenBank/DDBJ databases">
        <title>Genome sequencing of Onchocerca volvulus.</title>
        <authorList>
            <person name="Cotton J."/>
            <person name="Tsai J."/>
            <person name="Stanley E."/>
            <person name="Tracey A."/>
            <person name="Holroyd N."/>
            <person name="Lustigman S."/>
            <person name="Berriman M."/>
        </authorList>
    </citation>
    <scope>NUCLEOTIDE SEQUENCE</scope>
</reference>
<feature type="compositionally biased region" description="Polar residues" evidence="2">
    <location>
        <begin position="129"/>
        <end position="142"/>
    </location>
</feature>
<evidence type="ECO:0000313" key="3">
    <source>
        <dbReference type="EnsemblMetazoa" id="OVOC8513.1"/>
    </source>
</evidence>
<dbReference type="PANTHER" id="PTHR33861">
    <property type="entry name" value="PROTEIN CBG18333"/>
    <property type="match status" value="1"/>
</dbReference>
<feature type="region of interest" description="Disordered" evidence="2">
    <location>
        <begin position="105"/>
        <end position="142"/>
    </location>
</feature>
<dbReference type="InterPro" id="IPR027963">
    <property type="entry name" value="MEIOC"/>
</dbReference>
<evidence type="ECO:0000256" key="2">
    <source>
        <dbReference type="SAM" id="MobiDB-lite"/>
    </source>
</evidence>